<comment type="caution">
    <text evidence="1">The sequence shown here is derived from an EMBL/GenBank/DDBJ whole genome shotgun (WGS) entry which is preliminary data.</text>
</comment>
<gene>
    <name evidence="1" type="ORF">N3K66_003701</name>
</gene>
<keyword evidence="2" id="KW-1185">Reference proteome</keyword>
<organism evidence="1 2">
    <name type="scientific">Trichothecium roseum</name>
    <dbReference type="NCBI Taxonomy" id="47278"/>
    <lineage>
        <taxon>Eukaryota</taxon>
        <taxon>Fungi</taxon>
        <taxon>Dikarya</taxon>
        <taxon>Ascomycota</taxon>
        <taxon>Pezizomycotina</taxon>
        <taxon>Sordariomycetes</taxon>
        <taxon>Hypocreomycetidae</taxon>
        <taxon>Hypocreales</taxon>
        <taxon>Hypocreales incertae sedis</taxon>
        <taxon>Trichothecium</taxon>
    </lineage>
</organism>
<dbReference type="Proteomes" id="UP001163324">
    <property type="component" value="Chromosome 3"/>
</dbReference>
<evidence type="ECO:0000313" key="1">
    <source>
        <dbReference type="EMBL" id="KAI9901884.1"/>
    </source>
</evidence>
<reference evidence="1" key="1">
    <citation type="submission" date="2022-10" db="EMBL/GenBank/DDBJ databases">
        <title>Complete Genome of Trichothecium roseum strain YXFP-22015, a Plant Pathogen Isolated from Citrus.</title>
        <authorList>
            <person name="Wang Y."/>
            <person name="Zhu L."/>
        </authorList>
    </citation>
    <scope>NUCLEOTIDE SEQUENCE</scope>
    <source>
        <strain evidence="1">YXFP-22015</strain>
    </source>
</reference>
<dbReference type="EMBL" id="CM047942">
    <property type="protein sequence ID" value="KAI9901884.1"/>
    <property type="molecule type" value="Genomic_DNA"/>
</dbReference>
<protein>
    <submittedName>
        <fullName evidence="1">Uncharacterized protein</fullName>
    </submittedName>
</protein>
<accession>A0ACC0V6B2</accession>
<proteinExistence type="predicted"/>
<evidence type="ECO:0000313" key="2">
    <source>
        <dbReference type="Proteomes" id="UP001163324"/>
    </source>
</evidence>
<name>A0ACC0V6B2_9HYPO</name>
<sequence length="517" mass="54912">MTAAAMRQGHGTGGPEVPDKREEGQGGPPFPAEERPGGDDAGDEEKAPAGSEKKEPEPEEAAASPPRPRWKKLWDFVAGQWLTIGFGLACLLAHFFPSVASHGGAIRSEYTVVYGAVAFIFLVSGLSLPPAKLRQNITNWRLHFLVQGTSFVLIPAIMLAIIRISIAAGALRTHTPGVPVMIGMLVASCIPTTIASNVVMTRAAGGDDAAAVVSVVVGNVAGAFLSPLIIFALFPALGAGVVGGDVFEAWRPAGPAQLGGMYAGVARQMGLSVVLPLLLGQAARWRWEARAVWVLAKLRLGKLSGFCLILLVWTTFSGAFHTGAIYSLSTPSVLFNVFLNVALYLLLTALCLLSSRPPLRLARALNPRLGDSALARRYLPSARLRRALGVRRMTREQAVAVCFCGAAKTTSLGIPLVEAMWASADSTTRSYIQIPVLLYTVEQVFLAQMLVHFFRWYLRRGRLADAEAERSAAAAAAAAEGRDDEHECSDATHIAAANSTAAAAATRGSEPPNRTTQ</sequence>